<evidence type="ECO:0000256" key="1">
    <source>
        <dbReference type="SAM" id="MobiDB-lite"/>
    </source>
</evidence>
<gene>
    <name evidence="2" type="ORF">F3Y22_tig00110387pilonHSYRG00045</name>
</gene>
<proteinExistence type="predicted"/>
<name>A0A6A3AU02_HIBSY</name>
<feature type="compositionally biased region" description="Low complexity" evidence="1">
    <location>
        <begin position="120"/>
        <end position="132"/>
    </location>
</feature>
<protein>
    <submittedName>
        <fullName evidence="2">Uncharacterized protein</fullName>
    </submittedName>
</protein>
<sequence length="144" mass="15265">MYNIINVTTLGGGEVGWSFLDNKGWQSTSDGLIKFSPNKIDAVVTAASVGKEEVTTFDDNNPKGFDDGRGFVLFSRNSSRPSKDFGGCEFSGFDWNSGENRGIPLLIPFVPSDHVAGLGSKSTSVSSASSCDSSEDNQITADPV</sequence>
<comment type="caution">
    <text evidence="2">The sequence shown here is derived from an EMBL/GenBank/DDBJ whole genome shotgun (WGS) entry which is preliminary data.</text>
</comment>
<reference evidence="2" key="1">
    <citation type="submission" date="2019-09" db="EMBL/GenBank/DDBJ databases">
        <title>Draft genome information of white flower Hibiscus syriacus.</title>
        <authorList>
            <person name="Kim Y.-M."/>
        </authorList>
    </citation>
    <scope>NUCLEOTIDE SEQUENCE [LARGE SCALE GENOMIC DNA]</scope>
    <source>
        <strain evidence="2">YM2019G1</strain>
    </source>
</reference>
<organism evidence="2 3">
    <name type="scientific">Hibiscus syriacus</name>
    <name type="common">Rose of Sharon</name>
    <dbReference type="NCBI Taxonomy" id="106335"/>
    <lineage>
        <taxon>Eukaryota</taxon>
        <taxon>Viridiplantae</taxon>
        <taxon>Streptophyta</taxon>
        <taxon>Embryophyta</taxon>
        <taxon>Tracheophyta</taxon>
        <taxon>Spermatophyta</taxon>
        <taxon>Magnoliopsida</taxon>
        <taxon>eudicotyledons</taxon>
        <taxon>Gunneridae</taxon>
        <taxon>Pentapetalae</taxon>
        <taxon>rosids</taxon>
        <taxon>malvids</taxon>
        <taxon>Malvales</taxon>
        <taxon>Malvaceae</taxon>
        <taxon>Malvoideae</taxon>
        <taxon>Hibiscus</taxon>
    </lineage>
</organism>
<evidence type="ECO:0000313" key="2">
    <source>
        <dbReference type="EMBL" id="KAE8706867.1"/>
    </source>
</evidence>
<dbReference type="Proteomes" id="UP000436088">
    <property type="component" value="Unassembled WGS sequence"/>
</dbReference>
<accession>A0A6A3AU02</accession>
<keyword evidence="3" id="KW-1185">Reference proteome</keyword>
<evidence type="ECO:0000313" key="3">
    <source>
        <dbReference type="Proteomes" id="UP000436088"/>
    </source>
</evidence>
<dbReference type="AlphaFoldDB" id="A0A6A3AU02"/>
<dbReference type="EMBL" id="VEPZ02000966">
    <property type="protein sequence ID" value="KAE8706867.1"/>
    <property type="molecule type" value="Genomic_DNA"/>
</dbReference>
<feature type="region of interest" description="Disordered" evidence="1">
    <location>
        <begin position="118"/>
        <end position="144"/>
    </location>
</feature>